<evidence type="ECO:0000259" key="8">
    <source>
        <dbReference type="PROSITE" id="PS50011"/>
    </source>
</evidence>
<dbReference type="Pfam" id="PF00069">
    <property type="entry name" value="Pkinase"/>
    <property type="match status" value="1"/>
</dbReference>
<proteinExistence type="inferred from homology"/>
<evidence type="ECO:0000313" key="9">
    <source>
        <dbReference type="EMBL" id="ETW06218.1"/>
    </source>
</evidence>
<dbReference type="CDD" id="cd05117">
    <property type="entry name" value="STKc_CAMK"/>
    <property type="match status" value="1"/>
</dbReference>
<dbReference type="GO" id="GO:0004674">
    <property type="term" value="F:protein serine/threonine kinase activity"/>
    <property type="evidence" value="ECO:0007669"/>
    <property type="project" value="UniProtKB-KW"/>
</dbReference>
<keyword evidence="3 6" id="KW-0547">Nucleotide-binding</keyword>
<feature type="binding site" evidence="6">
    <location>
        <position position="105"/>
    </location>
    <ligand>
        <name>ATP</name>
        <dbReference type="ChEBI" id="CHEBI:30616"/>
    </ligand>
</feature>
<evidence type="ECO:0000256" key="2">
    <source>
        <dbReference type="ARBA" id="ARBA00022679"/>
    </source>
</evidence>
<dbReference type="Gene3D" id="1.10.510.10">
    <property type="entry name" value="Transferase(Phosphotransferase) domain 1"/>
    <property type="match status" value="1"/>
</dbReference>
<organism evidence="9">
    <name type="scientific">Aphanomyces invadans</name>
    <dbReference type="NCBI Taxonomy" id="157072"/>
    <lineage>
        <taxon>Eukaryota</taxon>
        <taxon>Sar</taxon>
        <taxon>Stramenopiles</taxon>
        <taxon>Oomycota</taxon>
        <taxon>Saprolegniomycetes</taxon>
        <taxon>Saprolegniales</taxon>
        <taxon>Verrucalvaceae</taxon>
        <taxon>Aphanomyces</taxon>
    </lineage>
</organism>
<comment type="similarity">
    <text evidence="7">Belongs to the protein kinase superfamily.</text>
</comment>
<dbReference type="GeneID" id="20079578"/>
<dbReference type="Gene3D" id="6.10.140.620">
    <property type="match status" value="1"/>
</dbReference>
<reference evidence="9" key="1">
    <citation type="submission" date="2013-12" db="EMBL/GenBank/DDBJ databases">
        <title>The Genome Sequence of Aphanomyces invadans NJM9701.</title>
        <authorList>
            <consortium name="The Broad Institute Genomics Platform"/>
            <person name="Russ C."/>
            <person name="Tyler B."/>
            <person name="van West P."/>
            <person name="Dieguez-Uribeondo J."/>
            <person name="Young S.K."/>
            <person name="Zeng Q."/>
            <person name="Gargeya S."/>
            <person name="Fitzgerald M."/>
            <person name="Abouelleil A."/>
            <person name="Alvarado L."/>
            <person name="Chapman S.B."/>
            <person name="Gainer-Dewar J."/>
            <person name="Goldberg J."/>
            <person name="Griggs A."/>
            <person name="Gujja S."/>
            <person name="Hansen M."/>
            <person name="Howarth C."/>
            <person name="Imamovic A."/>
            <person name="Ireland A."/>
            <person name="Larimer J."/>
            <person name="McCowan C."/>
            <person name="Murphy C."/>
            <person name="Pearson M."/>
            <person name="Poon T.W."/>
            <person name="Priest M."/>
            <person name="Roberts A."/>
            <person name="Saif S."/>
            <person name="Shea T."/>
            <person name="Sykes S."/>
            <person name="Wortman J."/>
            <person name="Nusbaum C."/>
            <person name="Birren B."/>
        </authorList>
    </citation>
    <scope>NUCLEOTIDE SEQUENCE [LARGE SCALE GENOMIC DNA]</scope>
    <source>
        <strain evidence="9">NJM9701</strain>
    </source>
</reference>
<dbReference type="PANTHER" id="PTHR24347">
    <property type="entry name" value="SERINE/THREONINE-PROTEIN KINASE"/>
    <property type="match status" value="1"/>
</dbReference>
<dbReference type="VEuPathDB" id="FungiDB:H310_02528"/>
<dbReference type="PROSITE" id="PS00107">
    <property type="entry name" value="PROTEIN_KINASE_ATP"/>
    <property type="match status" value="1"/>
</dbReference>
<dbReference type="InterPro" id="IPR008271">
    <property type="entry name" value="Ser/Thr_kinase_AS"/>
</dbReference>
<gene>
    <name evidence="9" type="ORF">H310_02528</name>
</gene>
<dbReference type="STRING" id="157072.A0A024UKQ9"/>
<dbReference type="AlphaFoldDB" id="A0A024UKQ9"/>
<evidence type="ECO:0000256" key="6">
    <source>
        <dbReference type="PROSITE-ProRule" id="PRU10141"/>
    </source>
</evidence>
<dbReference type="PROSITE" id="PS50011">
    <property type="entry name" value="PROTEIN_KINASE_DOM"/>
    <property type="match status" value="1"/>
</dbReference>
<dbReference type="FunFam" id="1.10.510.10:FF:000026">
    <property type="entry name" value="Calcium/calmodulin-dependent protein kinase type 1"/>
    <property type="match status" value="1"/>
</dbReference>
<keyword evidence="1 7" id="KW-0723">Serine/threonine-protein kinase</keyword>
<name>A0A024UKQ9_9STRA</name>
<dbReference type="GO" id="GO:0005524">
    <property type="term" value="F:ATP binding"/>
    <property type="evidence" value="ECO:0007669"/>
    <property type="project" value="UniProtKB-UniRule"/>
</dbReference>
<evidence type="ECO:0000256" key="1">
    <source>
        <dbReference type="ARBA" id="ARBA00022527"/>
    </source>
</evidence>
<dbReference type="InterPro" id="IPR017441">
    <property type="entry name" value="Protein_kinase_ATP_BS"/>
</dbReference>
<keyword evidence="5 6" id="KW-0067">ATP-binding</keyword>
<sequence length="386" mass="41532">MATSRVHAATWVAVGVVAAAIVLYTTRKASSDGDGDHYSSKDISSLSSVSDVDKSTEQRQSSAAAAPPQLSFNDMYNLGKRLGSGAFAVVREGVHKGTGSKYAIKCIQTSSLSTADVQGLRQEIAILKQLSHPNIMSLHDVIEEPGMTYLVTEFIAGGELFDRIVEKTFYSENEARDLVRVLLVAIKYCHDHNVVHRDLKPENLLLTSHGDDASIKLADFGFAKLHGVDGLTTACGTPGYIAPEILQGAAYGKAVDIWSIGVITFILLCGYPPFHDDNPKHLFAAIKAGSYKFESPYWDGISATAKLFIAAMLEIDVAARATADDLLAHAWMVDTDVSTAPLGTVIEELKKFNHRRKFKAAVRTVQMTAALAKGVASVKSVAESSS</sequence>
<evidence type="ECO:0000256" key="7">
    <source>
        <dbReference type="RuleBase" id="RU000304"/>
    </source>
</evidence>
<dbReference type="InterPro" id="IPR011009">
    <property type="entry name" value="Kinase-like_dom_sf"/>
</dbReference>
<keyword evidence="4 9" id="KW-0418">Kinase</keyword>
<dbReference type="eggNOG" id="KOG0033">
    <property type="taxonomic scope" value="Eukaryota"/>
</dbReference>
<dbReference type="SUPFAM" id="SSF56112">
    <property type="entry name" value="Protein kinase-like (PK-like)"/>
    <property type="match status" value="1"/>
</dbReference>
<evidence type="ECO:0000256" key="4">
    <source>
        <dbReference type="ARBA" id="ARBA00022777"/>
    </source>
</evidence>
<dbReference type="OrthoDB" id="193931at2759"/>
<accession>A0A024UKQ9</accession>
<evidence type="ECO:0000256" key="3">
    <source>
        <dbReference type="ARBA" id="ARBA00022741"/>
    </source>
</evidence>
<dbReference type="InterPro" id="IPR000719">
    <property type="entry name" value="Prot_kinase_dom"/>
</dbReference>
<dbReference type="RefSeq" id="XP_008864293.1">
    <property type="nucleotide sequence ID" value="XM_008866071.1"/>
</dbReference>
<dbReference type="Gene3D" id="3.30.200.20">
    <property type="entry name" value="Phosphorylase Kinase, domain 1"/>
    <property type="match status" value="1"/>
</dbReference>
<keyword evidence="2" id="KW-0808">Transferase</keyword>
<dbReference type="EMBL" id="KI913955">
    <property type="protein sequence ID" value="ETW06218.1"/>
    <property type="molecule type" value="Genomic_DNA"/>
</dbReference>
<evidence type="ECO:0000256" key="5">
    <source>
        <dbReference type="ARBA" id="ARBA00022840"/>
    </source>
</evidence>
<dbReference type="PROSITE" id="PS00108">
    <property type="entry name" value="PROTEIN_KINASE_ST"/>
    <property type="match status" value="1"/>
</dbReference>
<protein>
    <submittedName>
        <fullName evidence="9">CAMK/CAMK1 protein kinase</fullName>
    </submittedName>
</protein>
<feature type="domain" description="Protein kinase" evidence="8">
    <location>
        <begin position="76"/>
        <end position="332"/>
    </location>
</feature>
<dbReference type="FunFam" id="3.30.200.20:FF:000003">
    <property type="entry name" value="Non-specific serine/threonine protein kinase"/>
    <property type="match status" value="1"/>
</dbReference>
<dbReference type="SMART" id="SM00220">
    <property type="entry name" value="S_TKc"/>
    <property type="match status" value="1"/>
</dbReference>